<dbReference type="EMBL" id="AC113334">
    <property type="protein sequence ID" value="AAU43937.1"/>
    <property type="molecule type" value="Genomic_DNA"/>
</dbReference>
<dbReference type="PANTHER" id="PTHR33065:SF145">
    <property type="entry name" value="OS05G0506400 PROTEIN"/>
    <property type="match status" value="1"/>
</dbReference>
<feature type="domain" description="DUF6598" evidence="1">
    <location>
        <begin position="96"/>
        <end position="354"/>
    </location>
</feature>
<evidence type="ECO:0000313" key="2">
    <source>
        <dbReference type="EMBL" id="AAU43937.1"/>
    </source>
</evidence>
<dbReference type="Proteomes" id="UP000000763">
    <property type="component" value="Chromosome 5"/>
</dbReference>
<gene>
    <name evidence="2" type="ORF">OJ1123_F01.14</name>
</gene>
<sequence length="370" mass="39946">MAVAAEEACHGGGAEINAKYDECNAEVEECMRKTEELNSALPEEEHYYCVQFLPRSLPEPLFYTVHRMYFMHDTNPTSLGNKLYTNLEDRDYPITMIQIFSMRFAGDGVQLDQSMRVYGFVAIHDELDCRRNYVFNRSRDDPCDITPVCPTLPLISPARGTSIIDGVLLEYSLKAKRGGGGDGDGNDVELIDGCIEFTSPSTMPVGEKLKTRIYGRAAPGGGGAAVAVDMAYAFIERGVEATVEVEVRGAPPPSPGHGRRRLNAAALTSGYEDEIVLFDGPLSSSPSSSSSSSLSSPAKLAFSAVVAVAQDDELSLRLEAVTGGEGGLSMAVSRSYLSFEAQKHGSSLAELVMAKDLELVVRVTWSTMGL</sequence>
<name>A0A0P0WPD9_ORYSJ</name>
<evidence type="ECO:0000259" key="1">
    <source>
        <dbReference type="Pfam" id="PF20241"/>
    </source>
</evidence>
<dbReference type="AlphaFoldDB" id="A0A0P0WPD9"/>
<organism evidence="2 3">
    <name type="scientific">Oryza sativa subsp. japonica</name>
    <name type="common">Rice</name>
    <dbReference type="NCBI Taxonomy" id="39947"/>
    <lineage>
        <taxon>Eukaryota</taxon>
        <taxon>Viridiplantae</taxon>
        <taxon>Streptophyta</taxon>
        <taxon>Embryophyta</taxon>
        <taxon>Tracheophyta</taxon>
        <taxon>Spermatophyta</taxon>
        <taxon>Magnoliopsida</taxon>
        <taxon>Liliopsida</taxon>
        <taxon>Poales</taxon>
        <taxon>Poaceae</taxon>
        <taxon>BOP clade</taxon>
        <taxon>Oryzoideae</taxon>
        <taxon>Oryzeae</taxon>
        <taxon>Oryzinae</taxon>
        <taxon>Oryza</taxon>
        <taxon>Oryza sativa</taxon>
    </lineage>
</organism>
<protein>
    <recommendedName>
        <fullName evidence="1">DUF6598 domain-containing protein</fullName>
    </recommendedName>
</protein>
<proteinExistence type="predicted"/>
<evidence type="ECO:0000313" key="3">
    <source>
        <dbReference type="Proteomes" id="UP000000763"/>
    </source>
</evidence>
<dbReference type="PANTHER" id="PTHR33065">
    <property type="entry name" value="OS07G0486400 PROTEIN"/>
    <property type="match status" value="1"/>
</dbReference>
<dbReference type="InterPro" id="IPR046533">
    <property type="entry name" value="DUF6598"/>
</dbReference>
<reference evidence="3" key="2">
    <citation type="journal article" date="2008" name="Nucleic Acids Res.">
        <title>The rice annotation project database (RAP-DB): 2008 update.</title>
        <authorList>
            <consortium name="The rice annotation project (RAP)"/>
        </authorList>
    </citation>
    <scope>GENOME REANNOTATION</scope>
    <source>
        <strain evidence="3">cv. Nipponbare</strain>
    </source>
</reference>
<accession>A0A0P0WPD9</accession>
<reference evidence="3" key="1">
    <citation type="journal article" date="2005" name="Nature">
        <title>The map-based sequence of the rice genome.</title>
        <authorList>
            <consortium name="International rice genome sequencing project (IRGSP)"/>
            <person name="Matsumoto T."/>
            <person name="Wu J."/>
            <person name="Kanamori H."/>
            <person name="Katayose Y."/>
            <person name="Fujisawa M."/>
            <person name="Namiki N."/>
            <person name="Mizuno H."/>
            <person name="Yamamoto K."/>
            <person name="Antonio B.A."/>
            <person name="Baba T."/>
            <person name="Sakata K."/>
            <person name="Nagamura Y."/>
            <person name="Aoki H."/>
            <person name="Arikawa K."/>
            <person name="Arita K."/>
            <person name="Bito T."/>
            <person name="Chiden Y."/>
            <person name="Fujitsuka N."/>
            <person name="Fukunaka R."/>
            <person name="Hamada M."/>
            <person name="Harada C."/>
            <person name="Hayashi A."/>
            <person name="Hijishita S."/>
            <person name="Honda M."/>
            <person name="Hosokawa S."/>
            <person name="Ichikawa Y."/>
            <person name="Idonuma A."/>
            <person name="Iijima M."/>
            <person name="Ikeda M."/>
            <person name="Ikeno M."/>
            <person name="Ito K."/>
            <person name="Ito S."/>
            <person name="Ito T."/>
            <person name="Ito Y."/>
            <person name="Ito Y."/>
            <person name="Iwabuchi A."/>
            <person name="Kamiya K."/>
            <person name="Karasawa W."/>
            <person name="Kurita K."/>
            <person name="Katagiri S."/>
            <person name="Kikuta A."/>
            <person name="Kobayashi H."/>
            <person name="Kobayashi N."/>
            <person name="Machita K."/>
            <person name="Maehara T."/>
            <person name="Masukawa M."/>
            <person name="Mizubayashi T."/>
            <person name="Mukai Y."/>
            <person name="Nagasaki H."/>
            <person name="Nagata Y."/>
            <person name="Naito S."/>
            <person name="Nakashima M."/>
            <person name="Nakama Y."/>
            <person name="Nakamichi Y."/>
            <person name="Nakamura M."/>
            <person name="Meguro A."/>
            <person name="Negishi M."/>
            <person name="Ohta I."/>
            <person name="Ohta T."/>
            <person name="Okamoto M."/>
            <person name="Ono N."/>
            <person name="Saji S."/>
            <person name="Sakaguchi M."/>
            <person name="Sakai K."/>
            <person name="Shibata M."/>
            <person name="Shimokawa T."/>
            <person name="Song J."/>
            <person name="Takazaki Y."/>
            <person name="Terasawa K."/>
            <person name="Tsugane M."/>
            <person name="Tsuji K."/>
            <person name="Ueda S."/>
            <person name="Waki K."/>
            <person name="Yamagata H."/>
            <person name="Yamamoto M."/>
            <person name="Yamamoto S."/>
            <person name="Yamane H."/>
            <person name="Yoshiki S."/>
            <person name="Yoshihara R."/>
            <person name="Yukawa K."/>
            <person name="Zhong H."/>
            <person name="Yano M."/>
            <person name="Yuan Q."/>
            <person name="Ouyang S."/>
            <person name="Liu J."/>
            <person name="Jones K.M."/>
            <person name="Gansberger K."/>
            <person name="Moffat K."/>
            <person name="Hill J."/>
            <person name="Bera J."/>
            <person name="Fadrosh D."/>
            <person name="Jin S."/>
            <person name="Johri S."/>
            <person name="Kim M."/>
            <person name="Overton L."/>
            <person name="Reardon M."/>
            <person name="Tsitrin T."/>
            <person name="Vuong H."/>
            <person name="Weaver B."/>
            <person name="Ciecko A."/>
            <person name="Tallon L."/>
            <person name="Jackson J."/>
            <person name="Pai G."/>
            <person name="Aken S.V."/>
            <person name="Utterback T."/>
            <person name="Reidmuller S."/>
            <person name="Feldblyum T."/>
            <person name="Hsiao J."/>
            <person name="Zismann V."/>
            <person name="Iobst S."/>
            <person name="de Vazeille A.R."/>
            <person name="Buell C.R."/>
            <person name="Ying K."/>
            <person name="Li Y."/>
            <person name="Lu T."/>
            <person name="Huang Y."/>
            <person name="Zhao Q."/>
            <person name="Feng Q."/>
            <person name="Zhang L."/>
            <person name="Zhu J."/>
            <person name="Weng Q."/>
            <person name="Mu J."/>
            <person name="Lu Y."/>
            <person name="Fan D."/>
            <person name="Liu Y."/>
            <person name="Guan J."/>
            <person name="Zhang Y."/>
            <person name="Yu S."/>
            <person name="Liu X."/>
            <person name="Zhang Y."/>
            <person name="Hong G."/>
            <person name="Han B."/>
            <person name="Choisne N."/>
            <person name="Demange N."/>
            <person name="Orjeda G."/>
            <person name="Samain S."/>
            <person name="Cattolico L."/>
            <person name="Pelletier E."/>
            <person name="Couloux A."/>
            <person name="Segurens B."/>
            <person name="Wincker P."/>
            <person name="D'Hont A."/>
            <person name="Scarpelli C."/>
            <person name="Weissenbach J."/>
            <person name="Salanoubat M."/>
            <person name="Quetier F."/>
            <person name="Yu Y."/>
            <person name="Kim H.R."/>
            <person name="Rambo T."/>
            <person name="Currie J."/>
            <person name="Collura K."/>
            <person name="Luo M."/>
            <person name="Yang T."/>
            <person name="Ammiraju J.S.S."/>
            <person name="Engler F."/>
            <person name="Soderlund C."/>
            <person name="Wing R.A."/>
            <person name="Palmer L.E."/>
            <person name="de la Bastide M."/>
            <person name="Spiegel L."/>
            <person name="Nascimento L."/>
            <person name="Zutavern T."/>
            <person name="O'Shaughnessy A."/>
            <person name="Dike S."/>
            <person name="Dedhia N."/>
            <person name="Preston R."/>
            <person name="Balija V."/>
            <person name="McCombie W.R."/>
            <person name="Chow T."/>
            <person name="Chen H."/>
            <person name="Chung M."/>
            <person name="Chen C."/>
            <person name="Shaw J."/>
            <person name="Wu H."/>
            <person name="Hsiao K."/>
            <person name="Chao Y."/>
            <person name="Chu M."/>
            <person name="Cheng C."/>
            <person name="Hour A."/>
            <person name="Lee P."/>
            <person name="Lin S."/>
            <person name="Lin Y."/>
            <person name="Liou J."/>
            <person name="Liu S."/>
            <person name="Hsing Y."/>
            <person name="Raghuvanshi S."/>
            <person name="Mohanty A."/>
            <person name="Bharti A.K."/>
            <person name="Gaur A."/>
            <person name="Gupta V."/>
            <person name="Kumar D."/>
            <person name="Ravi V."/>
            <person name="Vij S."/>
            <person name="Kapur A."/>
            <person name="Khurana P."/>
            <person name="Khurana P."/>
            <person name="Khurana J.P."/>
            <person name="Tyagi A.K."/>
            <person name="Gaikwad K."/>
            <person name="Singh A."/>
            <person name="Dalal V."/>
            <person name="Srivastava S."/>
            <person name="Dixit A."/>
            <person name="Pal A.K."/>
            <person name="Ghazi I.A."/>
            <person name="Yadav M."/>
            <person name="Pandit A."/>
            <person name="Bhargava A."/>
            <person name="Sureshbabu K."/>
            <person name="Batra K."/>
            <person name="Sharma T.R."/>
            <person name="Mohapatra T."/>
            <person name="Singh N.K."/>
            <person name="Messing J."/>
            <person name="Nelson A.B."/>
            <person name="Fuks G."/>
            <person name="Kavchok S."/>
            <person name="Keizer G."/>
            <person name="Linton E."/>
            <person name="Llaca V."/>
            <person name="Song R."/>
            <person name="Tanyolac B."/>
            <person name="Young S."/>
            <person name="Ho-Il K."/>
            <person name="Hahn J.H."/>
            <person name="Sangsakoo G."/>
            <person name="Vanavichit A."/>
            <person name="de Mattos Luiz.A.T."/>
            <person name="Zimmer P.D."/>
            <person name="Malone G."/>
            <person name="Dellagostin O."/>
            <person name="de Oliveira A.C."/>
            <person name="Bevan M."/>
            <person name="Bancroft I."/>
            <person name="Minx P."/>
            <person name="Cordum H."/>
            <person name="Wilson R."/>
            <person name="Cheng Z."/>
            <person name="Jin W."/>
            <person name="Jiang J."/>
            <person name="Leong S.A."/>
            <person name="Iwama H."/>
            <person name="Gojobori T."/>
            <person name="Itoh T."/>
            <person name="Niimura Y."/>
            <person name="Fujii Y."/>
            <person name="Habara T."/>
            <person name="Sakai H."/>
            <person name="Sato Y."/>
            <person name="Wilson G."/>
            <person name="Kumar K."/>
            <person name="McCouch S."/>
            <person name="Juretic N."/>
            <person name="Hoen D."/>
            <person name="Wright S."/>
            <person name="Bruskiewich R."/>
            <person name="Bureau T."/>
            <person name="Miyao A."/>
            <person name="Hirochika H."/>
            <person name="Nishikawa T."/>
            <person name="Kadowaki K."/>
            <person name="Sugiura M."/>
            <person name="Burr B."/>
            <person name="Sasaki T."/>
        </authorList>
    </citation>
    <scope>NUCLEOTIDE SEQUENCE [LARGE SCALE GENOMIC DNA]</scope>
    <source>
        <strain evidence="3">cv. Nipponbare</strain>
    </source>
</reference>
<dbReference type="Pfam" id="PF20241">
    <property type="entry name" value="DUF6598"/>
    <property type="match status" value="1"/>
</dbReference>